<dbReference type="AlphaFoldDB" id="A0A2H3D3S7"/>
<evidence type="ECO:0000313" key="2">
    <source>
        <dbReference type="EMBL" id="PBK83697.1"/>
    </source>
</evidence>
<feature type="compositionally biased region" description="Low complexity" evidence="1">
    <location>
        <begin position="1"/>
        <end position="21"/>
    </location>
</feature>
<evidence type="ECO:0000256" key="1">
    <source>
        <dbReference type="SAM" id="MobiDB-lite"/>
    </source>
</evidence>
<dbReference type="Proteomes" id="UP000217790">
    <property type="component" value="Unassembled WGS sequence"/>
</dbReference>
<dbReference type="STRING" id="47427.A0A2H3D3S7"/>
<organism evidence="2 3">
    <name type="scientific">Armillaria gallica</name>
    <name type="common">Bulbous honey fungus</name>
    <name type="synonym">Armillaria bulbosa</name>
    <dbReference type="NCBI Taxonomy" id="47427"/>
    <lineage>
        <taxon>Eukaryota</taxon>
        <taxon>Fungi</taxon>
        <taxon>Dikarya</taxon>
        <taxon>Basidiomycota</taxon>
        <taxon>Agaricomycotina</taxon>
        <taxon>Agaricomycetes</taxon>
        <taxon>Agaricomycetidae</taxon>
        <taxon>Agaricales</taxon>
        <taxon>Marasmiineae</taxon>
        <taxon>Physalacriaceae</taxon>
        <taxon>Armillaria</taxon>
    </lineage>
</organism>
<reference evidence="3" key="1">
    <citation type="journal article" date="2017" name="Nat. Ecol. Evol.">
        <title>Genome expansion and lineage-specific genetic innovations in the forest pathogenic fungi Armillaria.</title>
        <authorList>
            <person name="Sipos G."/>
            <person name="Prasanna A.N."/>
            <person name="Walter M.C."/>
            <person name="O'Connor E."/>
            <person name="Balint B."/>
            <person name="Krizsan K."/>
            <person name="Kiss B."/>
            <person name="Hess J."/>
            <person name="Varga T."/>
            <person name="Slot J."/>
            <person name="Riley R."/>
            <person name="Boka B."/>
            <person name="Rigling D."/>
            <person name="Barry K."/>
            <person name="Lee J."/>
            <person name="Mihaltcheva S."/>
            <person name="LaButti K."/>
            <person name="Lipzen A."/>
            <person name="Waldron R."/>
            <person name="Moloney N.M."/>
            <person name="Sperisen C."/>
            <person name="Kredics L."/>
            <person name="Vagvoelgyi C."/>
            <person name="Patrignani A."/>
            <person name="Fitzpatrick D."/>
            <person name="Nagy I."/>
            <person name="Doyle S."/>
            <person name="Anderson J.B."/>
            <person name="Grigoriev I.V."/>
            <person name="Gueldener U."/>
            <person name="Muensterkoetter M."/>
            <person name="Nagy L.G."/>
        </authorList>
    </citation>
    <scope>NUCLEOTIDE SEQUENCE [LARGE SCALE GENOMIC DNA]</scope>
    <source>
        <strain evidence="3">Ar21-2</strain>
    </source>
</reference>
<proteinExistence type="predicted"/>
<protein>
    <submittedName>
        <fullName evidence="2">Uncharacterized protein</fullName>
    </submittedName>
</protein>
<gene>
    <name evidence="2" type="ORF">ARMGADRAFT_1089137</name>
</gene>
<accession>A0A2H3D3S7</accession>
<feature type="region of interest" description="Disordered" evidence="1">
    <location>
        <begin position="92"/>
        <end position="112"/>
    </location>
</feature>
<sequence>MSSTPLSSTSSFRSSIRGSTRPFSHASSTEPSYNSAPGYIIHNSDEGGDGLYIFHNDYNYNPPSLTCNHPPGLSVHPCNPMKVFAIKREATPSTPAKAQYTKQTTPKFQTHMTPFSPPAFPTKARMAHQSPLKGVGEEGANIGPSFDQLRPCIPHLDESEVGIFPSWLDVASRIHGVSEPAHVSCPAYSQAVVEYCEQFDKGAVHVVLVPGFKYVEQAKTEAQAIMAAQASSFENEYGEFTYDEEDEKAIYEAEVYAEAEKAYKDVLRSHDFPVPK</sequence>
<name>A0A2H3D3S7_ARMGA</name>
<evidence type="ECO:0000313" key="3">
    <source>
        <dbReference type="Proteomes" id="UP000217790"/>
    </source>
</evidence>
<keyword evidence="3" id="KW-1185">Reference proteome</keyword>
<feature type="compositionally biased region" description="Polar residues" evidence="1">
    <location>
        <begin position="25"/>
        <end position="35"/>
    </location>
</feature>
<dbReference type="InParanoid" id="A0A2H3D3S7"/>
<feature type="region of interest" description="Disordered" evidence="1">
    <location>
        <begin position="1"/>
        <end position="41"/>
    </location>
</feature>
<dbReference type="EMBL" id="KZ293704">
    <property type="protein sequence ID" value="PBK83697.1"/>
    <property type="molecule type" value="Genomic_DNA"/>
</dbReference>